<dbReference type="AlphaFoldDB" id="A0A5B7IBJ4"/>
<protein>
    <submittedName>
        <fullName evidence="1">Uncharacterized protein</fullName>
    </submittedName>
</protein>
<evidence type="ECO:0000313" key="1">
    <source>
        <dbReference type="EMBL" id="MPC79286.1"/>
    </source>
</evidence>
<organism evidence="1 2">
    <name type="scientific">Portunus trituberculatus</name>
    <name type="common">Swimming crab</name>
    <name type="synonym">Neptunus trituberculatus</name>
    <dbReference type="NCBI Taxonomy" id="210409"/>
    <lineage>
        <taxon>Eukaryota</taxon>
        <taxon>Metazoa</taxon>
        <taxon>Ecdysozoa</taxon>
        <taxon>Arthropoda</taxon>
        <taxon>Crustacea</taxon>
        <taxon>Multicrustacea</taxon>
        <taxon>Malacostraca</taxon>
        <taxon>Eumalacostraca</taxon>
        <taxon>Eucarida</taxon>
        <taxon>Decapoda</taxon>
        <taxon>Pleocyemata</taxon>
        <taxon>Brachyura</taxon>
        <taxon>Eubrachyura</taxon>
        <taxon>Portunoidea</taxon>
        <taxon>Portunidae</taxon>
        <taxon>Portuninae</taxon>
        <taxon>Portunus</taxon>
    </lineage>
</organism>
<reference evidence="1 2" key="1">
    <citation type="submission" date="2019-05" db="EMBL/GenBank/DDBJ databases">
        <title>Another draft genome of Portunus trituberculatus and its Hox gene families provides insights of decapod evolution.</title>
        <authorList>
            <person name="Jeong J.-H."/>
            <person name="Song I."/>
            <person name="Kim S."/>
            <person name="Choi T."/>
            <person name="Kim D."/>
            <person name="Ryu S."/>
            <person name="Kim W."/>
        </authorList>
    </citation>
    <scope>NUCLEOTIDE SEQUENCE [LARGE SCALE GENOMIC DNA]</scope>
    <source>
        <tissue evidence="1">Muscle</tissue>
    </source>
</reference>
<gene>
    <name evidence="1" type="ORF">E2C01_073804</name>
</gene>
<proteinExistence type="predicted"/>
<sequence length="88" mass="10133">MIPSSERVHTVTKRLRLAIKRMWFLRLFDEALREQAMTVTECSTPLDEATTQPRHKVTHIHNARTGVSVALWRDNRVASHGGGLSRWL</sequence>
<dbReference type="Proteomes" id="UP000324222">
    <property type="component" value="Unassembled WGS sequence"/>
</dbReference>
<keyword evidence="2" id="KW-1185">Reference proteome</keyword>
<comment type="caution">
    <text evidence="1">The sequence shown here is derived from an EMBL/GenBank/DDBJ whole genome shotgun (WGS) entry which is preliminary data.</text>
</comment>
<name>A0A5B7IBJ4_PORTR</name>
<accession>A0A5B7IBJ4</accession>
<dbReference type="EMBL" id="VSRR010050726">
    <property type="protein sequence ID" value="MPC79286.1"/>
    <property type="molecule type" value="Genomic_DNA"/>
</dbReference>
<evidence type="ECO:0000313" key="2">
    <source>
        <dbReference type="Proteomes" id="UP000324222"/>
    </source>
</evidence>